<evidence type="ECO:0000256" key="1">
    <source>
        <dbReference type="SAM" id="MobiDB-lite"/>
    </source>
</evidence>
<accession>A0A9N9JFC6</accession>
<reference evidence="2" key="1">
    <citation type="submission" date="2021-06" db="EMBL/GenBank/DDBJ databases">
        <authorList>
            <person name="Kallberg Y."/>
            <person name="Tangrot J."/>
            <person name="Rosling A."/>
        </authorList>
    </citation>
    <scope>NUCLEOTIDE SEQUENCE</scope>
    <source>
        <strain evidence="2">FL130A</strain>
    </source>
</reference>
<dbReference type="Proteomes" id="UP000789508">
    <property type="component" value="Unassembled WGS sequence"/>
</dbReference>
<name>A0A9N9JFC6_9GLOM</name>
<keyword evidence="3" id="KW-1185">Reference proteome</keyword>
<organism evidence="2 3">
    <name type="scientific">Ambispora leptoticha</name>
    <dbReference type="NCBI Taxonomy" id="144679"/>
    <lineage>
        <taxon>Eukaryota</taxon>
        <taxon>Fungi</taxon>
        <taxon>Fungi incertae sedis</taxon>
        <taxon>Mucoromycota</taxon>
        <taxon>Glomeromycotina</taxon>
        <taxon>Glomeromycetes</taxon>
        <taxon>Archaeosporales</taxon>
        <taxon>Ambisporaceae</taxon>
        <taxon>Ambispora</taxon>
    </lineage>
</organism>
<feature type="non-terminal residue" evidence="2">
    <location>
        <position position="1"/>
    </location>
</feature>
<proteinExistence type="predicted"/>
<feature type="non-terminal residue" evidence="2">
    <location>
        <position position="112"/>
    </location>
</feature>
<evidence type="ECO:0000313" key="2">
    <source>
        <dbReference type="EMBL" id="CAG8776436.1"/>
    </source>
</evidence>
<dbReference type="EMBL" id="CAJVPS010055952">
    <property type="protein sequence ID" value="CAG8776436.1"/>
    <property type="molecule type" value="Genomic_DNA"/>
</dbReference>
<sequence>ARDAITTTKLKDRLLLLKMKAIRKMDYEIQEGKVIIDYVLVIKATPSGIVFKFNSGEVSPPIRGGIVGGMVGGPAGAAAGSAAGSALAADDEKKSSNVETNKGIEETMGLSS</sequence>
<dbReference type="AlphaFoldDB" id="A0A9N9JFC6"/>
<feature type="region of interest" description="Disordered" evidence="1">
    <location>
        <begin position="87"/>
        <end position="112"/>
    </location>
</feature>
<comment type="caution">
    <text evidence="2">The sequence shown here is derived from an EMBL/GenBank/DDBJ whole genome shotgun (WGS) entry which is preliminary data.</text>
</comment>
<evidence type="ECO:0000313" key="3">
    <source>
        <dbReference type="Proteomes" id="UP000789508"/>
    </source>
</evidence>
<gene>
    <name evidence="2" type="ORF">ALEPTO_LOCUS14429</name>
</gene>
<protein>
    <submittedName>
        <fullName evidence="2">5731_t:CDS:1</fullName>
    </submittedName>
</protein>